<dbReference type="Pfam" id="PF00512">
    <property type="entry name" value="HisKA"/>
    <property type="match status" value="1"/>
</dbReference>
<dbReference type="GO" id="GO:0000155">
    <property type="term" value="F:phosphorelay sensor kinase activity"/>
    <property type="evidence" value="ECO:0007669"/>
    <property type="project" value="InterPro"/>
</dbReference>
<dbReference type="Gene3D" id="3.30.565.10">
    <property type="entry name" value="Histidine kinase-like ATPase, C-terminal domain"/>
    <property type="match status" value="2"/>
</dbReference>
<proteinExistence type="predicted"/>
<evidence type="ECO:0000259" key="17">
    <source>
        <dbReference type="PROSITE" id="PS50109"/>
    </source>
</evidence>
<keyword evidence="6" id="KW-0808">Transferase</keyword>
<dbReference type="SUPFAM" id="SSF47384">
    <property type="entry name" value="Homodimeric domain of signal transducing histidine kinase"/>
    <property type="match status" value="2"/>
</dbReference>
<evidence type="ECO:0000256" key="12">
    <source>
        <dbReference type="ARBA" id="ARBA00023012"/>
    </source>
</evidence>
<evidence type="ECO:0000256" key="1">
    <source>
        <dbReference type="ARBA" id="ARBA00000085"/>
    </source>
</evidence>
<evidence type="ECO:0000256" key="16">
    <source>
        <dbReference type="SAM" id="Phobius"/>
    </source>
</evidence>
<evidence type="ECO:0000259" key="18">
    <source>
        <dbReference type="PROSITE" id="PS50110"/>
    </source>
</evidence>
<name>A0A8J6XRE0_9CYAN</name>
<dbReference type="Pfam" id="PF02743">
    <property type="entry name" value="dCache_1"/>
    <property type="match status" value="1"/>
</dbReference>
<dbReference type="SUPFAM" id="SSF52172">
    <property type="entry name" value="CheY-like"/>
    <property type="match status" value="1"/>
</dbReference>
<feature type="coiled-coil region" evidence="15">
    <location>
        <begin position="734"/>
        <end position="765"/>
    </location>
</feature>
<sequence length="1059" mass="118630">MGIKKIPLRLILVLPFVLQIFAAVGLTGYLSLRNGQKTVNNLASRLRSEVCLRIDQHLNSYLETARHLAQINGDAIDLGLLDPKDLEKLGHYFWKQMRLYDVGYISFGSSAGEFAGSGYGYNFEGTRLIVNDVSLKRYGNNDSYNYQTDDQGNRLKLIDTFPNYQFQKEAWYTQTIEAGKPIWSPIYQWEIPPYPLAISANRPVYDHNKNLLGVVGIDQRLTQISDFLRKLKVSPNSKTFILERDGLIVATSSTEQPFTIVNGKPKRLSVSESRDPLIQATAQYLKNHFNGLSQIKNNHQLDFQLKGERQFVQVTPWRDEWGLDWLVVVAVPESDFMAQINANTRTTILLCLGALVLATVLGIYTSRWITQPILRIGIASEAIASGKLNQKVQASSVNELGVLAQSFNRMAIQLRESFNALEKTNQELEIRVEERTAELKEAKKVADTANHAKSEFLANMSHELRTPLNGILGYAQILQRSQSIAEKERNGINIIYQCGSHLLTLINDILDLSKIEAQKMELYPTDFHFPTFLQGVVEICRIRVEQKGITFTYQANSLPQGIHADEKRLRQVLINLLGNAIKFTDTGGVTFKVEVIGNRAWGMGQREISDAHCPLPIAHCPLHKIRFQIEDTGVGMSSESLTHAGFDVAVATSGENALKQSTYAPPDIILLDIQMPGIDGFETCKKIKDNPQLYDIPIIFMTALNETADKIKGFNLGAVDYITKPFQEEEVLARVRLQLKLRNLTKKLEEQNVKLKHREEELELRVHERTAQLSKSLHDLQQTQIQLVQSEKMSTLGQLVAGVAHEISNPLTSISGNIKHIEEYIHNLLEHLQLYQQHTSNPAPVVEAHAAEIDLDFLTEDLLKIINSVKVGTIRIGDISDSLRTFSRADTTSKVLANIHEGIDSTLMILQHRLKANNTRPAIKVIKEYGNIPLVKCYLGQLNQVFMNILANAIDALEESNQGHSFTDIEKLPNMITITTELSPDGQMVIIKIKDNGKGMSSEVKSHIFEHLYTTKTVGKGTGLGLSISHQIVVEKHGGYLNCESVVGFGTELAIAIPI</sequence>
<feature type="domain" description="Histidine kinase" evidence="17">
    <location>
        <begin position="802"/>
        <end position="1059"/>
    </location>
</feature>
<dbReference type="Pfam" id="PF02518">
    <property type="entry name" value="HATPase_c"/>
    <property type="match status" value="1"/>
</dbReference>
<evidence type="ECO:0000313" key="21">
    <source>
        <dbReference type="Proteomes" id="UP000629098"/>
    </source>
</evidence>
<dbReference type="InterPro" id="IPR003661">
    <property type="entry name" value="HisK_dim/P_dom"/>
</dbReference>
<dbReference type="CDD" id="cd12913">
    <property type="entry name" value="PDC1_MCP_like"/>
    <property type="match status" value="1"/>
</dbReference>
<feature type="domain" description="Response regulatory" evidence="18">
    <location>
        <begin position="623"/>
        <end position="739"/>
    </location>
</feature>
<dbReference type="InterPro" id="IPR003594">
    <property type="entry name" value="HATPase_dom"/>
</dbReference>
<dbReference type="Gene3D" id="1.10.287.130">
    <property type="match status" value="2"/>
</dbReference>
<comment type="subcellular location">
    <subcellularLocation>
        <location evidence="2">Cell membrane</location>
        <topology evidence="2">Multi-pass membrane protein</topology>
    </subcellularLocation>
</comment>
<feature type="domain" description="HAMP" evidence="19">
    <location>
        <begin position="367"/>
        <end position="419"/>
    </location>
</feature>
<dbReference type="SUPFAM" id="SSF158472">
    <property type="entry name" value="HAMP domain-like"/>
    <property type="match status" value="1"/>
</dbReference>
<evidence type="ECO:0000256" key="6">
    <source>
        <dbReference type="ARBA" id="ARBA00022679"/>
    </source>
</evidence>
<dbReference type="InterPro" id="IPR004358">
    <property type="entry name" value="Sig_transdc_His_kin-like_C"/>
</dbReference>
<comment type="catalytic activity">
    <reaction evidence="1">
        <text>ATP + protein L-histidine = ADP + protein N-phospho-L-histidine.</text>
        <dbReference type="EC" id="2.7.13.3"/>
    </reaction>
</comment>
<dbReference type="EMBL" id="JACXAE010000086">
    <property type="protein sequence ID" value="MBD2776061.1"/>
    <property type="molecule type" value="Genomic_DNA"/>
</dbReference>
<dbReference type="SMART" id="SM00388">
    <property type="entry name" value="HisKA"/>
    <property type="match status" value="2"/>
</dbReference>
<dbReference type="InterPro" id="IPR033479">
    <property type="entry name" value="dCache_1"/>
</dbReference>
<dbReference type="InterPro" id="IPR036890">
    <property type="entry name" value="HATPase_C_sf"/>
</dbReference>
<keyword evidence="9" id="KW-0418">Kinase</keyword>
<feature type="transmembrane region" description="Helical" evidence="16">
    <location>
        <begin position="347"/>
        <end position="365"/>
    </location>
</feature>
<keyword evidence="7 16" id="KW-0812">Transmembrane</keyword>
<dbReference type="Proteomes" id="UP000629098">
    <property type="component" value="Unassembled WGS sequence"/>
</dbReference>
<dbReference type="FunFam" id="1.10.287.130:FF:000038">
    <property type="entry name" value="Sensory transduction histidine kinase"/>
    <property type="match status" value="1"/>
</dbReference>
<evidence type="ECO:0000256" key="10">
    <source>
        <dbReference type="ARBA" id="ARBA00022840"/>
    </source>
</evidence>
<evidence type="ECO:0000259" key="19">
    <source>
        <dbReference type="PROSITE" id="PS50885"/>
    </source>
</evidence>
<dbReference type="SUPFAM" id="SSF55874">
    <property type="entry name" value="ATPase domain of HSP90 chaperone/DNA topoisomerase II/histidine kinase"/>
    <property type="match status" value="2"/>
</dbReference>
<gene>
    <name evidence="20" type="ORF">ICL16_29375</name>
</gene>
<dbReference type="CDD" id="cd00082">
    <property type="entry name" value="HisKA"/>
    <property type="match status" value="2"/>
</dbReference>
<evidence type="ECO:0000256" key="15">
    <source>
        <dbReference type="SAM" id="Coils"/>
    </source>
</evidence>
<dbReference type="AlphaFoldDB" id="A0A8J6XRE0"/>
<dbReference type="Gene3D" id="6.10.250.690">
    <property type="match status" value="1"/>
</dbReference>
<evidence type="ECO:0000256" key="4">
    <source>
        <dbReference type="ARBA" id="ARBA00022475"/>
    </source>
</evidence>
<keyword evidence="15" id="KW-0175">Coiled coil</keyword>
<feature type="coiled-coil region" evidence="15">
    <location>
        <begin position="411"/>
        <end position="445"/>
    </location>
</feature>
<organism evidence="20 21">
    <name type="scientific">Iningainema tapete BLCC-T55</name>
    <dbReference type="NCBI Taxonomy" id="2748662"/>
    <lineage>
        <taxon>Bacteria</taxon>
        <taxon>Bacillati</taxon>
        <taxon>Cyanobacteriota</taxon>
        <taxon>Cyanophyceae</taxon>
        <taxon>Nostocales</taxon>
        <taxon>Scytonemataceae</taxon>
        <taxon>Iningainema tapete</taxon>
    </lineage>
</organism>
<dbReference type="GO" id="GO:0005886">
    <property type="term" value="C:plasma membrane"/>
    <property type="evidence" value="ECO:0007669"/>
    <property type="project" value="UniProtKB-SubCell"/>
</dbReference>
<evidence type="ECO:0000256" key="2">
    <source>
        <dbReference type="ARBA" id="ARBA00004651"/>
    </source>
</evidence>
<dbReference type="PROSITE" id="PS50885">
    <property type="entry name" value="HAMP"/>
    <property type="match status" value="1"/>
</dbReference>
<keyword evidence="4" id="KW-1003">Cell membrane</keyword>
<dbReference type="SMART" id="SM00448">
    <property type="entry name" value="REC"/>
    <property type="match status" value="1"/>
</dbReference>
<dbReference type="InterPro" id="IPR005467">
    <property type="entry name" value="His_kinase_dom"/>
</dbReference>
<dbReference type="GO" id="GO:0009927">
    <property type="term" value="F:histidine phosphotransfer kinase activity"/>
    <property type="evidence" value="ECO:0007669"/>
    <property type="project" value="TreeGrafter"/>
</dbReference>
<dbReference type="InterPro" id="IPR003660">
    <property type="entry name" value="HAMP_dom"/>
</dbReference>
<keyword evidence="12" id="KW-0902">Two-component regulatory system</keyword>
<keyword evidence="21" id="KW-1185">Reference proteome</keyword>
<dbReference type="InterPro" id="IPR001789">
    <property type="entry name" value="Sig_transdc_resp-reg_receiver"/>
</dbReference>
<evidence type="ECO:0000256" key="8">
    <source>
        <dbReference type="ARBA" id="ARBA00022741"/>
    </source>
</evidence>
<protein>
    <recommendedName>
        <fullName evidence="3">histidine kinase</fullName>
        <ecNumber evidence="3">2.7.13.3</ecNumber>
    </recommendedName>
</protein>
<evidence type="ECO:0000256" key="9">
    <source>
        <dbReference type="ARBA" id="ARBA00022777"/>
    </source>
</evidence>
<keyword evidence="10" id="KW-0067">ATP-binding</keyword>
<dbReference type="GO" id="GO:0005524">
    <property type="term" value="F:ATP binding"/>
    <property type="evidence" value="ECO:0007669"/>
    <property type="project" value="UniProtKB-KW"/>
</dbReference>
<keyword evidence="8" id="KW-0547">Nucleotide-binding</keyword>
<evidence type="ECO:0000256" key="11">
    <source>
        <dbReference type="ARBA" id="ARBA00022989"/>
    </source>
</evidence>
<dbReference type="Gene3D" id="6.10.340.10">
    <property type="match status" value="1"/>
</dbReference>
<accession>A0A8J6XRE0</accession>
<dbReference type="EC" id="2.7.13.3" evidence="3"/>
<evidence type="ECO:0000256" key="14">
    <source>
        <dbReference type="PROSITE-ProRule" id="PRU00169"/>
    </source>
</evidence>
<dbReference type="Pfam" id="PF00672">
    <property type="entry name" value="HAMP"/>
    <property type="match status" value="1"/>
</dbReference>
<evidence type="ECO:0000256" key="7">
    <source>
        <dbReference type="ARBA" id="ARBA00022692"/>
    </source>
</evidence>
<evidence type="ECO:0000256" key="13">
    <source>
        <dbReference type="ARBA" id="ARBA00023136"/>
    </source>
</evidence>
<dbReference type="SMART" id="SM00304">
    <property type="entry name" value="HAMP"/>
    <property type="match status" value="1"/>
</dbReference>
<dbReference type="SMART" id="SM00387">
    <property type="entry name" value="HATPase_c"/>
    <property type="match status" value="2"/>
</dbReference>
<keyword evidence="5 14" id="KW-0597">Phosphoprotein</keyword>
<comment type="caution">
    <text evidence="20">The sequence shown here is derived from an EMBL/GenBank/DDBJ whole genome shotgun (WGS) entry which is preliminary data.</text>
</comment>
<dbReference type="InterPro" id="IPR011006">
    <property type="entry name" value="CheY-like_superfamily"/>
</dbReference>
<dbReference type="PANTHER" id="PTHR43047">
    <property type="entry name" value="TWO-COMPONENT HISTIDINE PROTEIN KINASE"/>
    <property type="match status" value="1"/>
</dbReference>
<keyword evidence="13 16" id="KW-0472">Membrane</keyword>
<dbReference type="PROSITE" id="PS50110">
    <property type="entry name" value="RESPONSE_REGULATORY"/>
    <property type="match status" value="1"/>
</dbReference>
<dbReference type="InterPro" id="IPR036097">
    <property type="entry name" value="HisK_dim/P_sf"/>
</dbReference>
<reference evidence="20" key="1">
    <citation type="submission" date="2020-09" db="EMBL/GenBank/DDBJ databases">
        <title>Iningainema tapete sp. nov. (Scytonemataceae, Cyanobacteria) from greenhouses in central Florida (USA) produces two types of nodularin with biosynthetic potential for microcystin-LR and anabaenopeptins.</title>
        <authorList>
            <person name="Berthold D.E."/>
            <person name="Lefler F.W."/>
            <person name="Huang I.-S."/>
            <person name="Abdulla H."/>
            <person name="Zimba P.V."/>
            <person name="Laughinghouse H.D. IV."/>
        </authorList>
    </citation>
    <scope>NUCLEOTIDE SEQUENCE</scope>
    <source>
        <strain evidence="20">BLCCT55</strain>
    </source>
</reference>
<dbReference type="PRINTS" id="PR00344">
    <property type="entry name" value="BCTRLSENSOR"/>
</dbReference>
<dbReference type="PROSITE" id="PS50109">
    <property type="entry name" value="HIS_KIN"/>
    <property type="match status" value="2"/>
</dbReference>
<evidence type="ECO:0000256" key="3">
    <source>
        <dbReference type="ARBA" id="ARBA00012438"/>
    </source>
</evidence>
<keyword evidence="11 16" id="KW-1133">Transmembrane helix</keyword>
<dbReference type="Gene3D" id="3.30.450.20">
    <property type="entry name" value="PAS domain"/>
    <property type="match status" value="1"/>
</dbReference>
<feature type="domain" description="Histidine kinase" evidence="17">
    <location>
        <begin position="459"/>
        <end position="651"/>
    </location>
</feature>
<evidence type="ECO:0000256" key="5">
    <source>
        <dbReference type="ARBA" id="ARBA00022553"/>
    </source>
</evidence>
<feature type="modified residue" description="4-aspartylphosphate" evidence="14">
    <location>
        <position position="672"/>
    </location>
</feature>
<dbReference type="CDD" id="cd06225">
    <property type="entry name" value="HAMP"/>
    <property type="match status" value="1"/>
</dbReference>
<dbReference type="Pfam" id="PF00072">
    <property type="entry name" value="Response_reg"/>
    <property type="match status" value="1"/>
</dbReference>
<evidence type="ECO:0000313" key="20">
    <source>
        <dbReference type="EMBL" id="MBD2776061.1"/>
    </source>
</evidence>